<accession>W9XG83</accession>
<dbReference type="STRING" id="1182542.W9XG83"/>
<dbReference type="Pfam" id="PF05721">
    <property type="entry name" value="PhyH"/>
    <property type="match status" value="1"/>
</dbReference>
<dbReference type="OrthoDB" id="445007at2759"/>
<dbReference type="Gene3D" id="2.60.120.620">
    <property type="entry name" value="q2cbj1_9rhob like domain"/>
    <property type="match status" value="1"/>
</dbReference>
<dbReference type="RefSeq" id="XP_007736091.1">
    <property type="nucleotide sequence ID" value="XM_007737901.1"/>
</dbReference>
<dbReference type="SUPFAM" id="SSF51197">
    <property type="entry name" value="Clavaminate synthase-like"/>
    <property type="match status" value="1"/>
</dbReference>
<reference evidence="1 2" key="1">
    <citation type="submission" date="2013-03" db="EMBL/GenBank/DDBJ databases">
        <title>The Genome Sequence of Capronia epimyces CBS 606.96.</title>
        <authorList>
            <consortium name="The Broad Institute Genomics Platform"/>
            <person name="Cuomo C."/>
            <person name="de Hoog S."/>
            <person name="Gorbushina A."/>
            <person name="Walker B."/>
            <person name="Young S.K."/>
            <person name="Zeng Q."/>
            <person name="Gargeya S."/>
            <person name="Fitzgerald M."/>
            <person name="Haas B."/>
            <person name="Abouelleil A."/>
            <person name="Allen A.W."/>
            <person name="Alvarado L."/>
            <person name="Arachchi H.M."/>
            <person name="Berlin A.M."/>
            <person name="Chapman S.B."/>
            <person name="Gainer-Dewar J."/>
            <person name="Goldberg J."/>
            <person name="Griggs A."/>
            <person name="Gujja S."/>
            <person name="Hansen M."/>
            <person name="Howarth C."/>
            <person name="Imamovic A."/>
            <person name="Ireland A."/>
            <person name="Larimer J."/>
            <person name="McCowan C."/>
            <person name="Murphy C."/>
            <person name="Pearson M."/>
            <person name="Poon T.W."/>
            <person name="Priest M."/>
            <person name="Roberts A."/>
            <person name="Saif S."/>
            <person name="Shea T."/>
            <person name="Sisk P."/>
            <person name="Sykes S."/>
            <person name="Wortman J."/>
            <person name="Nusbaum C."/>
            <person name="Birren B."/>
        </authorList>
    </citation>
    <scope>NUCLEOTIDE SEQUENCE [LARGE SCALE GENOMIC DNA]</scope>
    <source>
        <strain evidence="1 2">CBS 606.96</strain>
    </source>
</reference>
<dbReference type="EMBL" id="AMGY01000007">
    <property type="protein sequence ID" value="EXJ79517.1"/>
    <property type="molecule type" value="Genomic_DNA"/>
</dbReference>
<sequence>MSISETVAMMPSPVVKYGDDRDRPLPELQILQSATATAEAVVAALVQSGGCVVKNLIHADGLAEIEKDTRPYLNAADTWEGSFFPKETRRVTALAEKSTAFMETIVGNKLYQDLCKIMLRSTVSNWLGDEQKISTSYPQVNSTFILSVGPGARAQGLHRDSTMHHMNPTRKTAEEYQIGQDPEIGIFVCAKRTTKANGATRFIPGSHLWDPDTPPTESLTRYVELQPGDAFFMLPSCLHGGSTNTTKDEERLLYGAFMTKSYLRQEENQYLTNNHEKLKKLQSTEMLKLLGYDLSRPFLGWIQSGNPLTALFEPAEKGKTDYY</sequence>
<comment type="caution">
    <text evidence="1">The sequence shown here is derived from an EMBL/GenBank/DDBJ whole genome shotgun (WGS) entry which is preliminary data.</text>
</comment>
<proteinExistence type="predicted"/>
<name>W9XG83_9EURO</name>
<evidence type="ECO:0000313" key="2">
    <source>
        <dbReference type="Proteomes" id="UP000019478"/>
    </source>
</evidence>
<evidence type="ECO:0008006" key="3">
    <source>
        <dbReference type="Google" id="ProtNLM"/>
    </source>
</evidence>
<dbReference type="HOGENOM" id="CLU_047725_0_1_1"/>
<keyword evidence="2" id="KW-1185">Reference proteome</keyword>
<evidence type="ECO:0000313" key="1">
    <source>
        <dbReference type="EMBL" id="EXJ79517.1"/>
    </source>
</evidence>
<organism evidence="1 2">
    <name type="scientific">Capronia epimyces CBS 606.96</name>
    <dbReference type="NCBI Taxonomy" id="1182542"/>
    <lineage>
        <taxon>Eukaryota</taxon>
        <taxon>Fungi</taxon>
        <taxon>Dikarya</taxon>
        <taxon>Ascomycota</taxon>
        <taxon>Pezizomycotina</taxon>
        <taxon>Eurotiomycetes</taxon>
        <taxon>Chaetothyriomycetidae</taxon>
        <taxon>Chaetothyriales</taxon>
        <taxon>Herpotrichiellaceae</taxon>
        <taxon>Capronia</taxon>
    </lineage>
</organism>
<gene>
    <name evidence="1" type="ORF">A1O3_07796</name>
</gene>
<dbReference type="GeneID" id="19171891"/>
<dbReference type="eggNOG" id="ENOG502RUKM">
    <property type="taxonomic scope" value="Eukaryota"/>
</dbReference>
<protein>
    <recommendedName>
        <fullName evidence="3">Phytanoyl-CoA dioxygenase</fullName>
    </recommendedName>
</protein>
<dbReference type="Proteomes" id="UP000019478">
    <property type="component" value="Unassembled WGS sequence"/>
</dbReference>
<dbReference type="InterPro" id="IPR008775">
    <property type="entry name" value="Phytyl_CoA_dOase-like"/>
</dbReference>
<dbReference type="AlphaFoldDB" id="W9XG83"/>